<feature type="transmembrane region" description="Helical" evidence="3">
    <location>
        <begin position="494"/>
        <end position="516"/>
    </location>
</feature>
<organism evidence="4 5">
    <name type="scientific">Methanobrevibacter filiformis</name>
    <dbReference type="NCBI Taxonomy" id="55758"/>
    <lineage>
        <taxon>Archaea</taxon>
        <taxon>Methanobacteriati</taxon>
        <taxon>Methanobacteriota</taxon>
        <taxon>Methanomada group</taxon>
        <taxon>Methanobacteria</taxon>
        <taxon>Methanobacteriales</taxon>
        <taxon>Methanobacteriaceae</taxon>
        <taxon>Methanobrevibacter</taxon>
    </lineage>
</organism>
<reference evidence="4 5" key="1">
    <citation type="submission" date="2016-04" db="EMBL/GenBank/DDBJ databases">
        <title>Genome sequence of Methanobrevibacter filiformis DSM 11501.</title>
        <authorList>
            <person name="Poehlein A."/>
            <person name="Seedorf H."/>
            <person name="Daniel R."/>
        </authorList>
    </citation>
    <scope>NUCLEOTIDE SEQUENCE [LARGE SCALE GENOMIC DNA]</scope>
    <source>
        <strain evidence="4 5">DSM 11501</strain>
    </source>
</reference>
<evidence type="ECO:0000313" key="4">
    <source>
        <dbReference type="EMBL" id="KZX17496.1"/>
    </source>
</evidence>
<feature type="compositionally biased region" description="Polar residues" evidence="2">
    <location>
        <begin position="157"/>
        <end position="170"/>
    </location>
</feature>
<feature type="compositionally biased region" description="Low complexity" evidence="2">
    <location>
        <begin position="193"/>
        <end position="207"/>
    </location>
</feature>
<keyword evidence="3" id="KW-0472">Membrane</keyword>
<feature type="region of interest" description="Disordered" evidence="2">
    <location>
        <begin position="1"/>
        <end position="35"/>
    </location>
</feature>
<evidence type="ECO:0000256" key="1">
    <source>
        <dbReference type="SAM" id="Coils"/>
    </source>
</evidence>
<name>A0A166FBE5_9EURY</name>
<feature type="compositionally biased region" description="Polar residues" evidence="2">
    <location>
        <begin position="8"/>
        <end position="28"/>
    </location>
</feature>
<protein>
    <submittedName>
        <fullName evidence="4">Uncharacterized protein</fullName>
    </submittedName>
</protein>
<dbReference type="PATRIC" id="fig|55758.3.peg.122"/>
<dbReference type="EMBL" id="LWMT01000014">
    <property type="protein sequence ID" value="KZX17496.1"/>
    <property type="molecule type" value="Genomic_DNA"/>
</dbReference>
<dbReference type="OrthoDB" id="77766at2157"/>
<sequence length="769" mass="87741">MRDKDQITNKSKNNNSQEIKIQDRSSLSKPKPQKFSKTKSFIHLVSDKLDQLAGIESNNSSNIKKFLNKDLSDVFIEHTNLKDKFNQSINIKSNNHIEFNQYDDKNNENNSKSNNSLKFLRNIDKIKSLSNSKIKNFMNTDFKIKKKENKNIINNKSVITKDNSNQTSKSKVNEDKSNDNVIDVNGNKDKTINKNNKGNNNRNKNDFNRLINKINNNSSKNSSSKNIESKHIKSKNIVFKDSNQDNNKIVIDKLDIENSDKPIFNINTFKKSIDSNKKHDFIKENSVKLNISNNNNNNNNHNYNNLNNENVSVNNNLKSNENDFGYDKHHNVDNLKDFHRFSFSKSKNDFNNYNGDKLAKFPVKEISDNHIDNTKFNTTDIDDNSDNIINKNDFKVDLINNRLNSLDNSDNKDNSLNKLDKDYINNFNNIKSNNKNNNNFNNKNNDHDNQINNLNCNINNNKSSNIFSKLKFNSKDSSDSKKSIIPKDETKTKVGLGIFGLVVVVMIFIGYFLLIYSPSQDELNKAKAIKFNELNSLYKGPLAINKEVSALKSQIENAKSQEEVGIIDIIRPATQSWRKYQLIELNRVYDNFSRVMVLYSSNENKSIIMPFNEASLLINSSDAKVLSNLEFKKPDTVIVPLTISRTQAGAGLISEGNLVDIYFLNSNGSNAYYQTNISGSDSNSIDSNDNLNNSSTLTTDMSNNSLSPNSPQNKYPLISGATVVAIMRSKDSGAIEANYIKSNTNEDSHLMFLFLFYFIDFFFIFCVFM</sequence>
<keyword evidence="1" id="KW-0175">Coiled coil</keyword>
<gene>
    <name evidence="4" type="ORF">MBFIL_01070</name>
</gene>
<dbReference type="RefSeq" id="WP_066970420.1">
    <property type="nucleotide sequence ID" value="NZ_LWMT01000014.1"/>
</dbReference>
<evidence type="ECO:0000313" key="5">
    <source>
        <dbReference type="Proteomes" id="UP000077066"/>
    </source>
</evidence>
<feature type="region of interest" description="Disordered" evidence="2">
    <location>
        <begin position="155"/>
        <end position="207"/>
    </location>
</feature>
<feature type="compositionally biased region" description="Low complexity" evidence="2">
    <location>
        <begin position="430"/>
        <end position="443"/>
    </location>
</feature>
<feature type="coiled-coil region" evidence="1">
    <location>
        <begin position="289"/>
        <end position="323"/>
    </location>
</feature>
<feature type="region of interest" description="Disordered" evidence="2">
    <location>
        <begin position="684"/>
        <end position="711"/>
    </location>
</feature>
<dbReference type="STRING" id="55758.MBFIL_01070"/>
<comment type="caution">
    <text evidence="4">The sequence shown here is derived from an EMBL/GenBank/DDBJ whole genome shotgun (WGS) entry which is preliminary data.</text>
</comment>
<keyword evidence="3" id="KW-0812">Transmembrane</keyword>
<evidence type="ECO:0000256" key="2">
    <source>
        <dbReference type="SAM" id="MobiDB-lite"/>
    </source>
</evidence>
<dbReference type="Proteomes" id="UP000077066">
    <property type="component" value="Unassembled WGS sequence"/>
</dbReference>
<keyword evidence="3" id="KW-1133">Transmembrane helix</keyword>
<accession>A0A166FBE5</accession>
<keyword evidence="5" id="KW-1185">Reference proteome</keyword>
<dbReference type="AlphaFoldDB" id="A0A166FBE5"/>
<evidence type="ECO:0000256" key="3">
    <source>
        <dbReference type="SAM" id="Phobius"/>
    </source>
</evidence>
<feature type="region of interest" description="Disordered" evidence="2">
    <location>
        <begin position="430"/>
        <end position="455"/>
    </location>
</feature>
<feature type="transmembrane region" description="Helical" evidence="3">
    <location>
        <begin position="750"/>
        <end position="768"/>
    </location>
</feature>
<proteinExistence type="predicted"/>